<reference evidence="5" key="1">
    <citation type="journal article" date="2014" name="Nat. Commun.">
        <title>Multiple recent horizontal transfers of a large genomic region in cheese making fungi.</title>
        <authorList>
            <person name="Cheeseman K."/>
            <person name="Ropars J."/>
            <person name="Renault P."/>
            <person name="Dupont J."/>
            <person name="Gouzy J."/>
            <person name="Branca A."/>
            <person name="Abraham A.L."/>
            <person name="Ceppi M."/>
            <person name="Conseiller E."/>
            <person name="Debuchy R."/>
            <person name="Malagnac F."/>
            <person name="Goarin A."/>
            <person name="Silar P."/>
            <person name="Lacoste S."/>
            <person name="Sallet E."/>
            <person name="Bensimon A."/>
            <person name="Giraud T."/>
            <person name="Brygoo Y."/>
        </authorList>
    </citation>
    <scope>NUCLEOTIDE SEQUENCE [LARGE SCALE GENOMIC DNA]</scope>
    <source>
        <strain evidence="5">FM164</strain>
    </source>
</reference>
<dbReference type="PANTHER" id="PTHR47700:SF2">
    <property type="entry name" value="CHITINASE"/>
    <property type="match status" value="1"/>
</dbReference>
<dbReference type="Gene3D" id="3.10.350.10">
    <property type="entry name" value="LysM domain"/>
    <property type="match status" value="1"/>
</dbReference>
<accession>W6Q9I4</accession>
<dbReference type="InterPro" id="IPR018392">
    <property type="entry name" value="LysM"/>
</dbReference>
<feature type="chain" id="PRO_5004879663" evidence="3">
    <location>
        <begin position="22"/>
        <end position="233"/>
    </location>
</feature>
<name>W6Q9I4_PENRF</name>
<keyword evidence="6" id="KW-1185">Reference proteome</keyword>
<dbReference type="InterPro" id="IPR036779">
    <property type="entry name" value="LysM_dom_sf"/>
</dbReference>
<evidence type="ECO:0000256" key="3">
    <source>
        <dbReference type="SAM" id="SignalP"/>
    </source>
</evidence>
<dbReference type="Proteomes" id="UP000030686">
    <property type="component" value="Unassembled WGS sequence"/>
</dbReference>
<gene>
    <name evidence="5" type="ORF">PROQFM164_S01g000241</name>
</gene>
<keyword evidence="2" id="KW-0843">Virulence</keyword>
<dbReference type="OrthoDB" id="4352447at2759"/>
<evidence type="ECO:0000313" key="5">
    <source>
        <dbReference type="EMBL" id="CDM26432.1"/>
    </source>
</evidence>
<protein>
    <submittedName>
        <fullName evidence="5">Peptidoglycan-binding lysin domain</fullName>
    </submittedName>
</protein>
<evidence type="ECO:0000256" key="2">
    <source>
        <dbReference type="ARBA" id="ARBA00023026"/>
    </source>
</evidence>
<organism evidence="5 6">
    <name type="scientific">Penicillium roqueforti (strain FM164)</name>
    <dbReference type="NCBI Taxonomy" id="1365484"/>
    <lineage>
        <taxon>Eukaryota</taxon>
        <taxon>Fungi</taxon>
        <taxon>Dikarya</taxon>
        <taxon>Ascomycota</taxon>
        <taxon>Pezizomycotina</taxon>
        <taxon>Eurotiomycetes</taxon>
        <taxon>Eurotiomycetidae</taxon>
        <taxon>Eurotiales</taxon>
        <taxon>Aspergillaceae</taxon>
        <taxon>Penicillium</taxon>
    </lineage>
</organism>
<feature type="domain" description="LysM" evidence="4">
    <location>
        <begin position="20"/>
        <end position="54"/>
    </location>
</feature>
<proteinExistence type="predicted"/>
<dbReference type="EMBL" id="HG792015">
    <property type="protein sequence ID" value="CDM26432.1"/>
    <property type="molecule type" value="Genomic_DNA"/>
</dbReference>
<dbReference type="AlphaFoldDB" id="W6Q9I4"/>
<dbReference type="GO" id="GO:0008061">
    <property type="term" value="F:chitin binding"/>
    <property type="evidence" value="ECO:0007669"/>
    <property type="project" value="UniProtKB-KW"/>
</dbReference>
<keyword evidence="1" id="KW-0147">Chitin-binding</keyword>
<evidence type="ECO:0000256" key="1">
    <source>
        <dbReference type="ARBA" id="ARBA00022669"/>
    </source>
</evidence>
<dbReference type="Pfam" id="PF01476">
    <property type="entry name" value="LysM"/>
    <property type="match status" value="1"/>
</dbReference>
<keyword evidence="3" id="KW-0732">Signal</keyword>
<feature type="signal peptide" evidence="3">
    <location>
        <begin position="1"/>
        <end position="21"/>
    </location>
</feature>
<dbReference type="PANTHER" id="PTHR47700">
    <property type="entry name" value="V CHITINASE, PUTATIVE (AFU_ORTHOLOGUE AFUA_6G13720)-RELATED"/>
    <property type="match status" value="1"/>
</dbReference>
<dbReference type="STRING" id="1365484.W6Q9I4"/>
<dbReference type="InterPro" id="IPR053214">
    <property type="entry name" value="LysM12-like"/>
</dbReference>
<evidence type="ECO:0000259" key="4">
    <source>
        <dbReference type="Pfam" id="PF01476"/>
    </source>
</evidence>
<sequence>MLVSALTLGILSLCLTRLRCAALATKCGISAADLTKYNSGTNFCSTLKPGQYVCCSSGTLPDFVPKPNPDGSCATYTIQQDDSCADLAAEYSLRIRTWKILTRRHEAEMAVHVWVDSIICLSSGNPPMPAPMANAVCGPQKPSTKRPDDTTDLADLNTCPLNACCNVWGQVMWHTGAPGSAEKGTNGCISNCGTETVRGAALDVVRNIAYFEGYSLSSRDCLYQDASQINGSE</sequence>
<evidence type="ECO:0000313" key="6">
    <source>
        <dbReference type="Proteomes" id="UP000030686"/>
    </source>
</evidence>